<name>A0A317NTN7_9NOCA</name>
<evidence type="ECO:0000256" key="3">
    <source>
        <dbReference type="ARBA" id="ARBA00022679"/>
    </source>
</evidence>
<organism evidence="11 12">
    <name type="scientific">Nocardia neocaledoniensis</name>
    <dbReference type="NCBI Taxonomy" id="236511"/>
    <lineage>
        <taxon>Bacteria</taxon>
        <taxon>Bacillati</taxon>
        <taxon>Actinomycetota</taxon>
        <taxon>Actinomycetes</taxon>
        <taxon>Mycobacteriales</taxon>
        <taxon>Nocardiaceae</taxon>
        <taxon>Nocardia</taxon>
    </lineage>
</organism>
<feature type="domain" description="Protein kinase" evidence="10">
    <location>
        <begin position="11"/>
        <end position="274"/>
    </location>
</feature>
<keyword evidence="4" id="KW-0547">Nucleotide-binding</keyword>
<keyword evidence="12" id="KW-1185">Reference proteome</keyword>
<evidence type="ECO:0000256" key="7">
    <source>
        <dbReference type="ARBA" id="ARBA00047899"/>
    </source>
</evidence>
<evidence type="ECO:0000313" key="11">
    <source>
        <dbReference type="EMBL" id="PWV77684.1"/>
    </source>
</evidence>
<feature type="compositionally biased region" description="Polar residues" evidence="9">
    <location>
        <begin position="320"/>
        <end position="338"/>
    </location>
</feature>
<dbReference type="Pfam" id="PF00069">
    <property type="entry name" value="Pkinase"/>
    <property type="match status" value="1"/>
</dbReference>
<evidence type="ECO:0000256" key="8">
    <source>
        <dbReference type="ARBA" id="ARBA00048679"/>
    </source>
</evidence>
<evidence type="ECO:0000259" key="10">
    <source>
        <dbReference type="PROSITE" id="PS50011"/>
    </source>
</evidence>
<dbReference type="Gene3D" id="1.10.510.10">
    <property type="entry name" value="Transferase(Phosphotransferase) domain 1"/>
    <property type="match status" value="1"/>
</dbReference>
<gene>
    <name evidence="11" type="ORF">DFR69_103283</name>
</gene>
<keyword evidence="2" id="KW-0723">Serine/threonine-protein kinase</keyword>
<evidence type="ECO:0000256" key="4">
    <source>
        <dbReference type="ARBA" id="ARBA00022741"/>
    </source>
</evidence>
<protein>
    <recommendedName>
        <fullName evidence="1">non-specific serine/threonine protein kinase</fullName>
        <ecNumber evidence="1">2.7.11.1</ecNumber>
    </recommendedName>
</protein>
<comment type="caution">
    <text evidence="11">The sequence shown here is derived from an EMBL/GenBank/DDBJ whole genome shotgun (WGS) entry which is preliminary data.</text>
</comment>
<comment type="catalytic activity">
    <reaction evidence="7">
        <text>L-threonyl-[protein] + ATP = O-phospho-L-threonyl-[protein] + ADP + H(+)</text>
        <dbReference type="Rhea" id="RHEA:46608"/>
        <dbReference type="Rhea" id="RHEA-COMP:11060"/>
        <dbReference type="Rhea" id="RHEA-COMP:11605"/>
        <dbReference type="ChEBI" id="CHEBI:15378"/>
        <dbReference type="ChEBI" id="CHEBI:30013"/>
        <dbReference type="ChEBI" id="CHEBI:30616"/>
        <dbReference type="ChEBI" id="CHEBI:61977"/>
        <dbReference type="ChEBI" id="CHEBI:456216"/>
        <dbReference type="EC" id="2.7.11.1"/>
    </reaction>
</comment>
<dbReference type="EC" id="2.7.11.1" evidence="1"/>
<keyword evidence="6" id="KW-0067">ATP-binding</keyword>
<dbReference type="FunFam" id="3.30.200.20:FF:000035">
    <property type="entry name" value="Serine/threonine protein kinase Stk1"/>
    <property type="match status" value="1"/>
</dbReference>
<evidence type="ECO:0000256" key="2">
    <source>
        <dbReference type="ARBA" id="ARBA00022527"/>
    </source>
</evidence>
<dbReference type="InterPro" id="IPR011009">
    <property type="entry name" value="Kinase-like_dom_sf"/>
</dbReference>
<dbReference type="GO" id="GO:0004674">
    <property type="term" value="F:protein serine/threonine kinase activity"/>
    <property type="evidence" value="ECO:0007669"/>
    <property type="project" value="UniProtKB-KW"/>
</dbReference>
<reference evidence="11 12" key="1">
    <citation type="submission" date="2018-05" db="EMBL/GenBank/DDBJ databases">
        <title>Genomic Encyclopedia of Type Strains, Phase IV (KMG-IV): sequencing the most valuable type-strain genomes for metagenomic binning, comparative biology and taxonomic classification.</title>
        <authorList>
            <person name="Goeker M."/>
        </authorList>
    </citation>
    <scope>NUCLEOTIDE SEQUENCE [LARGE SCALE GENOMIC DNA]</scope>
    <source>
        <strain evidence="11 12">DSM 44717</strain>
    </source>
</reference>
<accession>A0A317NTN7</accession>
<dbReference type="SUPFAM" id="SSF56112">
    <property type="entry name" value="Protein kinase-like (PK-like)"/>
    <property type="match status" value="1"/>
</dbReference>
<dbReference type="PROSITE" id="PS50011">
    <property type="entry name" value="PROTEIN_KINASE_DOM"/>
    <property type="match status" value="1"/>
</dbReference>
<dbReference type="PANTHER" id="PTHR43289">
    <property type="entry name" value="MITOGEN-ACTIVATED PROTEIN KINASE KINASE KINASE 20-RELATED"/>
    <property type="match status" value="1"/>
</dbReference>
<keyword evidence="3" id="KW-0808">Transferase</keyword>
<dbReference type="Gene3D" id="3.30.200.20">
    <property type="entry name" value="Phosphorylase Kinase, domain 1"/>
    <property type="match status" value="1"/>
</dbReference>
<evidence type="ECO:0000256" key="1">
    <source>
        <dbReference type="ARBA" id="ARBA00012513"/>
    </source>
</evidence>
<dbReference type="CDD" id="cd14014">
    <property type="entry name" value="STKc_PknB_like"/>
    <property type="match status" value="1"/>
</dbReference>
<evidence type="ECO:0000313" key="12">
    <source>
        <dbReference type="Proteomes" id="UP000246410"/>
    </source>
</evidence>
<dbReference type="EMBL" id="QGTL01000003">
    <property type="protein sequence ID" value="PWV77684.1"/>
    <property type="molecule type" value="Genomic_DNA"/>
</dbReference>
<evidence type="ECO:0000256" key="9">
    <source>
        <dbReference type="SAM" id="MobiDB-lite"/>
    </source>
</evidence>
<evidence type="ECO:0000256" key="6">
    <source>
        <dbReference type="ARBA" id="ARBA00022840"/>
    </source>
</evidence>
<proteinExistence type="predicted"/>
<dbReference type="Proteomes" id="UP000246410">
    <property type="component" value="Unassembled WGS sequence"/>
</dbReference>
<dbReference type="SMART" id="SM00220">
    <property type="entry name" value="S_TKc"/>
    <property type="match status" value="1"/>
</dbReference>
<dbReference type="GO" id="GO:0045717">
    <property type="term" value="P:negative regulation of fatty acid biosynthetic process"/>
    <property type="evidence" value="ECO:0007669"/>
    <property type="project" value="UniProtKB-ARBA"/>
</dbReference>
<dbReference type="GO" id="GO:0005524">
    <property type="term" value="F:ATP binding"/>
    <property type="evidence" value="ECO:0007669"/>
    <property type="project" value="UniProtKB-KW"/>
</dbReference>
<dbReference type="PROSITE" id="PS00108">
    <property type="entry name" value="PROTEIN_KINASE_ST"/>
    <property type="match status" value="1"/>
</dbReference>
<dbReference type="InterPro" id="IPR000719">
    <property type="entry name" value="Prot_kinase_dom"/>
</dbReference>
<feature type="region of interest" description="Disordered" evidence="9">
    <location>
        <begin position="320"/>
        <end position="346"/>
    </location>
</feature>
<dbReference type="RefSeq" id="WP_261774622.1">
    <property type="nucleotide sequence ID" value="NZ_QGTL01000003.1"/>
</dbReference>
<sequence length="490" mass="52617">MAVPGTVIAGYRVERMLGEGGMGAVYLAAHPTLPRRDAVKVLSRRFTDDREFRARFEREANLAAGLDHPNIVAVYNRGEDQGRLWIAMQYVSGADAARMMSDDPASMTPHRALRIVSEVGKALDYAHRSGLLHRDVKPANFLLSPRSGEEERVLLTDFGIAKAMSDTEELTQDGDLLATVAYASPEQLLGGPVNHRADIYSLACSFFRLLTGRNPFIGTVPTVVMMGHVNEPPPRATDIRRDLPPAVDDVLARAMAKLPDERFGTCREFTDALRAAMAGTGPTAAGRTSAQPRPRWPIAVAGSALAAVVAFGAIVWSQPSSTGAATPQASTVGSTTTAAPKPTSLAQAKADNPQFFGRQIALAEYASYDRSAVHMHPSGPTQFLTGLGFRYDPRYANDTAAERDKAVTDLARELEPMGTPDGLEFLVLLRSDAKAGGGGMAGISSSLIRLHSTIIVVDDPAVIEVVRNWSPGGEAVLLDKLLPVLRREVK</sequence>
<comment type="catalytic activity">
    <reaction evidence="8">
        <text>L-seryl-[protein] + ATP = O-phospho-L-seryl-[protein] + ADP + H(+)</text>
        <dbReference type="Rhea" id="RHEA:17989"/>
        <dbReference type="Rhea" id="RHEA-COMP:9863"/>
        <dbReference type="Rhea" id="RHEA-COMP:11604"/>
        <dbReference type="ChEBI" id="CHEBI:15378"/>
        <dbReference type="ChEBI" id="CHEBI:29999"/>
        <dbReference type="ChEBI" id="CHEBI:30616"/>
        <dbReference type="ChEBI" id="CHEBI:83421"/>
        <dbReference type="ChEBI" id="CHEBI:456216"/>
        <dbReference type="EC" id="2.7.11.1"/>
    </reaction>
</comment>
<dbReference type="AlphaFoldDB" id="A0A317NTN7"/>
<dbReference type="InterPro" id="IPR008271">
    <property type="entry name" value="Ser/Thr_kinase_AS"/>
</dbReference>
<dbReference type="FunFam" id="1.10.510.10:FF:000021">
    <property type="entry name" value="Serine/threonine protein kinase"/>
    <property type="match status" value="1"/>
</dbReference>
<dbReference type="Gene3D" id="3.40.50.1980">
    <property type="entry name" value="Nitrogenase molybdenum iron protein domain"/>
    <property type="match status" value="1"/>
</dbReference>
<dbReference type="PANTHER" id="PTHR43289:SF6">
    <property type="entry name" value="SERINE_THREONINE-PROTEIN KINASE NEKL-3"/>
    <property type="match status" value="1"/>
</dbReference>
<evidence type="ECO:0000256" key="5">
    <source>
        <dbReference type="ARBA" id="ARBA00022777"/>
    </source>
</evidence>
<keyword evidence="5 11" id="KW-0418">Kinase</keyword>